<proteinExistence type="predicted"/>
<dbReference type="AlphaFoldDB" id="A0A382UUE1"/>
<evidence type="ECO:0000313" key="1">
    <source>
        <dbReference type="EMBL" id="SVD37385.1"/>
    </source>
</evidence>
<name>A0A382UUE1_9ZZZZ</name>
<protein>
    <submittedName>
        <fullName evidence="1">Uncharacterized protein</fullName>
    </submittedName>
</protein>
<gene>
    <name evidence="1" type="ORF">METZ01_LOCUS390239</name>
</gene>
<reference evidence="1" key="1">
    <citation type="submission" date="2018-05" db="EMBL/GenBank/DDBJ databases">
        <authorList>
            <person name="Lanie J.A."/>
            <person name="Ng W.-L."/>
            <person name="Kazmierczak K.M."/>
            <person name="Andrzejewski T.M."/>
            <person name="Davidsen T.M."/>
            <person name="Wayne K.J."/>
            <person name="Tettelin H."/>
            <person name="Glass J.I."/>
            <person name="Rusch D."/>
            <person name="Podicherti R."/>
            <person name="Tsui H.-C.T."/>
            <person name="Winkler M.E."/>
        </authorList>
    </citation>
    <scope>NUCLEOTIDE SEQUENCE</scope>
</reference>
<sequence length="73" mass="8253">MSFLGSFSRRKFIYGTTCSICGTLILPSCAEVPLTNRQQLNFYKYNLPIVTIQGHFAGYPVPKIYSNENSLNK</sequence>
<feature type="non-terminal residue" evidence="1">
    <location>
        <position position="73"/>
    </location>
</feature>
<dbReference type="EMBL" id="UINC01146577">
    <property type="protein sequence ID" value="SVD37385.1"/>
    <property type="molecule type" value="Genomic_DNA"/>
</dbReference>
<accession>A0A382UUE1</accession>
<organism evidence="1">
    <name type="scientific">marine metagenome</name>
    <dbReference type="NCBI Taxonomy" id="408172"/>
    <lineage>
        <taxon>unclassified sequences</taxon>
        <taxon>metagenomes</taxon>
        <taxon>ecological metagenomes</taxon>
    </lineage>
</organism>